<feature type="region of interest" description="Disordered" evidence="1">
    <location>
        <begin position="253"/>
        <end position="298"/>
    </location>
</feature>
<dbReference type="EMBL" id="JAVFKM010000017">
    <property type="protein sequence ID" value="MEF3117245.1"/>
    <property type="molecule type" value="Genomic_DNA"/>
</dbReference>
<evidence type="ECO:0000313" key="4">
    <source>
        <dbReference type="Proteomes" id="UP001348265"/>
    </source>
</evidence>
<organism evidence="3 4">
    <name type="scientific">Streptomyces chrestomyceticus</name>
    <dbReference type="NCBI Taxonomy" id="68185"/>
    <lineage>
        <taxon>Bacteria</taxon>
        <taxon>Bacillati</taxon>
        <taxon>Actinomycetota</taxon>
        <taxon>Actinomycetes</taxon>
        <taxon>Kitasatosporales</taxon>
        <taxon>Streptomycetaceae</taxon>
        <taxon>Streptomyces</taxon>
    </lineage>
</organism>
<keyword evidence="2" id="KW-0472">Membrane</keyword>
<comment type="caution">
    <text evidence="3">The sequence shown here is derived from an EMBL/GenBank/DDBJ whole genome shotgun (WGS) entry which is preliminary data.</text>
</comment>
<accession>A0ABU7X2L8</accession>
<feature type="region of interest" description="Disordered" evidence="1">
    <location>
        <begin position="344"/>
        <end position="401"/>
    </location>
</feature>
<dbReference type="Proteomes" id="UP001348265">
    <property type="component" value="Unassembled WGS sequence"/>
</dbReference>
<feature type="transmembrane region" description="Helical" evidence="2">
    <location>
        <begin position="7"/>
        <end position="27"/>
    </location>
</feature>
<keyword evidence="4" id="KW-1185">Reference proteome</keyword>
<sequence>MSSGHKTFTMFVTVIGELLVAIAGLALGWQPWWLWPVLALSLLAGAVTAFVVTDRRKPLIPREALADPDLPIPPREPQERFITDVALPSQSPDYDFLFSARIRWAVLDESGYGPPVSPGGLAVSAILERARAVTAQQLPQRCSLVQHQLGGLLGTMQGDASGRVLAMADAITLTLSEPDRDRLSKLSTVRKDEAVWEHERKYEKSKRAYLGDDVLKDPGSAVVWYLSRNEDAIEHTVDLIGTLTRLAGAANTRDFPAPVTEGETEAAPPADGHRPHPPWEEFTTGPGNGEQSPGSGTVDCVGLLLKELGLPGTAEGAMLAQRVAEDIAACSGPVAAEAAAAVREHFPPPAPPPYENAVPEESGPEPAAPEPAASESGPSSPADLGPEPPAPQEPPPPAPEP</sequence>
<evidence type="ECO:0008006" key="5">
    <source>
        <dbReference type="Google" id="ProtNLM"/>
    </source>
</evidence>
<evidence type="ECO:0000313" key="3">
    <source>
        <dbReference type="EMBL" id="MEF3117245.1"/>
    </source>
</evidence>
<feature type="transmembrane region" description="Helical" evidence="2">
    <location>
        <begin position="33"/>
        <end position="52"/>
    </location>
</feature>
<protein>
    <recommendedName>
        <fullName evidence="5">Secreted protein</fullName>
    </recommendedName>
</protein>
<feature type="compositionally biased region" description="Pro residues" evidence="1">
    <location>
        <begin position="386"/>
        <end position="401"/>
    </location>
</feature>
<reference evidence="3 4" key="1">
    <citation type="submission" date="2023-08" db="EMBL/GenBank/DDBJ databases">
        <authorList>
            <person name="Sharma P."/>
            <person name="Verma V."/>
            <person name="Mohan M.K."/>
            <person name="Dubey A.K."/>
        </authorList>
    </citation>
    <scope>NUCLEOTIDE SEQUENCE [LARGE SCALE GENOMIC DNA]</scope>
    <source>
        <strain evidence="3 4">ADP4</strain>
    </source>
</reference>
<keyword evidence="2" id="KW-0812">Transmembrane</keyword>
<dbReference type="RefSeq" id="WP_331788713.1">
    <property type="nucleotide sequence ID" value="NZ_JAVFKM010000017.1"/>
</dbReference>
<evidence type="ECO:0000256" key="1">
    <source>
        <dbReference type="SAM" id="MobiDB-lite"/>
    </source>
</evidence>
<evidence type="ECO:0000256" key="2">
    <source>
        <dbReference type="SAM" id="Phobius"/>
    </source>
</evidence>
<name>A0ABU7X2L8_9ACTN</name>
<feature type="compositionally biased region" description="Low complexity" evidence="1">
    <location>
        <begin position="359"/>
        <end position="382"/>
    </location>
</feature>
<keyword evidence="2" id="KW-1133">Transmembrane helix</keyword>
<proteinExistence type="predicted"/>
<gene>
    <name evidence="3" type="ORF">RB636_29135</name>
</gene>